<dbReference type="Proteomes" id="UP000887578">
    <property type="component" value="Unplaced"/>
</dbReference>
<organism evidence="2 3">
    <name type="scientific">Panagrolaimus davidi</name>
    <dbReference type="NCBI Taxonomy" id="227884"/>
    <lineage>
        <taxon>Eukaryota</taxon>
        <taxon>Metazoa</taxon>
        <taxon>Ecdysozoa</taxon>
        <taxon>Nematoda</taxon>
        <taxon>Chromadorea</taxon>
        <taxon>Rhabditida</taxon>
        <taxon>Tylenchina</taxon>
        <taxon>Panagrolaimomorpha</taxon>
        <taxon>Panagrolaimoidea</taxon>
        <taxon>Panagrolaimidae</taxon>
        <taxon>Panagrolaimus</taxon>
    </lineage>
</organism>
<evidence type="ECO:0000256" key="1">
    <source>
        <dbReference type="SAM" id="SignalP"/>
    </source>
</evidence>
<keyword evidence="2" id="KW-1185">Reference proteome</keyword>
<evidence type="ECO:0000313" key="3">
    <source>
        <dbReference type="WBParaSite" id="PDA_v2.g31047.t1"/>
    </source>
</evidence>
<dbReference type="WBParaSite" id="PDA_v2.g31047.t1">
    <property type="protein sequence ID" value="PDA_v2.g31047.t1"/>
    <property type="gene ID" value="PDA_v2.g31047"/>
</dbReference>
<evidence type="ECO:0000313" key="2">
    <source>
        <dbReference type="Proteomes" id="UP000887578"/>
    </source>
</evidence>
<dbReference type="AlphaFoldDB" id="A0A914QGP1"/>
<protein>
    <submittedName>
        <fullName evidence="3">Uncharacterized protein</fullName>
    </submittedName>
</protein>
<accession>A0A914QGP1</accession>
<sequence length="92" mass="9720">MMRQLIILAFCILLIFSATALDIPSKIEQDFNSIAADTGTHEHEHGGDGIMGKAARVVREAAEGVADTLSAGDLAAKEALIKNTPAKTKSEI</sequence>
<keyword evidence="1" id="KW-0732">Signal</keyword>
<feature type="signal peptide" evidence="1">
    <location>
        <begin position="1"/>
        <end position="20"/>
    </location>
</feature>
<feature type="chain" id="PRO_5036803191" evidence="1">
    <location>
        <begin position="21"/>
        <end position="92"/>
    </location>
</feature>
<reference evidence="3" key="1">
    <citation type="submission" date="2022-11" db="UniProtKB">
        <authorList>
            <consortium name="WormBaseParasite"/>
        </authorList>
    </citation>
    <scope>IDENTIFICATION</scope>
</reference>
<name>A0A914QGP1_9BILA</name>
<proteinExistence type="predicted"/>